<proteinExistence type="predicted"/>
<keyword evidence="2" id="KW-1185">Reference proteome</keyword>
<organism evidence="1 2">
    <name type="scientific">Mycena alexandri</name>
    <dbReference type="NCBI Taxonomy" id="1745969"/>
    <lineage>
        <taxon>Eukaryota</taxon>
        <taxon>Fungi</taxon>
        <taxon>Dikarya</taxon>
        <taxon>Basidiomycota</taxon>
        <taxon>Agaricomycotina</taxon>
        <taxon>Agaricomycetes</taxon>
        <taxon>Agaricomycetidae</taxon>
        <taxon>Agaricales</taxon>
        <taxon>Marasmiineae</taxon>
        <taxon>Mycenaceae</taxon>
        <taxon>Mycena</taxon>
    </lineage>
</organism>
<sequence>MVENTCRDMVLYRPIYGPGEDWDLPELIPLADWDKHVAHKISILAYDPSLPYVPYVACDSSLIKKAHGYGEADAAGSASTNDLLKGEAYVDIDYLLLPIRLPVPVSSSGTAAGKIVNQSRT</sequence>
<comment type="caution">
    <text evidence="1">The sequence shown here is derived from an EMBL/GenBank/DDBJ whole genome shotgun (WGS) entry which is preliminary data.</text>
</comment>
<evidence type="ECO:0000313" key="1">
    <source>
        <dbReference type="EMBL" id="KAJ7041696.1"/>
    </source>
</evidence>
<evidence type="ECO:0000313" key="2">
    <source>
        <dbReference type="Proteomes" id="UP001218188"/>
    </source>
</evidence>
<accession>A0AAD6TA72</accession>
<protein>
    <submittedName>
        <fullName evidence="1">Uncharacterized protein</fullName>
    </submittedName>
</protein>
<dbReference type="EMBL" id="JARJCM010000015">
    <property type="protein sequence ID" value="KAJ7041696.1"/>
    <property type="molecule type" value="Genomic_DNA"/>
</dbReference>
<dbReference type="Proteomes" id="UP001218188">
    <property type="component" value="Unassembled WGS sequence"/>
</dbReference>
<gene>
    <name evidence="1" type="ORF">C8F04DRAFT_1252625</name>
</gene>
<reference evidence="1" key="1">
    <citation type="submission" date="2023-03" db="EMBL/GenBank/DDBJ databases">
        <title>Massive genome expansion in bonnet fungi (Mycena s.s.) driven by repeated elements and novel gene families across ecological guilds.</title>
        <authorList>
            <consortium name="Lawrence Berkeley National Laboratory"/>
            <person name="Harder C.B."/>
            <person name="Miyauchi S."/>
            <person name="Viragh M."/>
            <person name="Kuo A."/>
            <person name="Thoen E."/>
            <person name="Andreopoulos B."/>
            <person name="Lu D."/>
            <person name="Skrede I."/>
            <person name="Drula E."/>
            <person name="Henrissat B."/>
            <person name="Morin E."/>
            <person name="Kohler A."/>
            <person name="Barry K."/>
            <person name="LaButti K."/>
            <person name="Morin E."/>
            <person name="Salamov A."/>
            <person name="Lipzen A."/>
            <person name="Mereny Z."/>
            <person name="Hegedus B."/>
            <person name="Baldrian P."/>
            <person name="Stursova M."/>
            <person name="Weitz H."/>
            <person name="Taylor A."/>
            <person name="Grigoriev I.V."/>
            <person name="Nagy L.G."/>
            <person name="Martin F."/>
            <person name="Kauserud H."/>
        </authorList>
    </citation>
    <scope>NUCLEOTIDE SEQUENCE</scope>
    <source>
        <strain evidence="1">CBHHK200</strain>
    </source>
</reference>
<dbReference type="AlphaFoldDB" id="A0AAD6TA72"/>
<name>A0AAD6TA72_9AGAR</name>